<dbReference type="Proteomes" id="UP001157418">
    <property type="component" value="Unassembled WGS sequence"/>
</dbReference>
<organism evidence="2 3">
    <name type="scientific">Lactuca virosa</name>
    <dbReference type="NCBI Taxonomy" id="75947"/>
    <lineage>
        <taxon>Eukaryota</taxon>
        <taxon>Viridiplantae</taxon>
        <taxon>Streptophyta</taxon>
        <taxon>Embryophyta</taxon>
        <taxon>Tracheophyta</taxon>
        <taxon>Spermatophyta</taxon>
        <taxon>Magnoliopsida</taxon>
        <taxon>eudicotyledons</taxon>
        <taxon>Gunneridae</taxon>
        <taxon>Pentapetalae</taxon>
        <taxon>asterids</taxon>
        <taxon>campanulids</taxon>
        <taxon>Asterales</taxon>
        <taxon>Asteraceae</taxon>
        <taxon>Cichorioideae</taxon>
        <taxon>Cichorieae</taxon>
        <taxon>Lactucinae</taxon>
        <taxon>Lactuca</taxon>
    </lineage>
</organism>
<dbReference type="AlphaFoldDB" id="A0AAU9MGE7"/>
<sequence length="133" mass="15160">MMNHTTCQLFYTPNLLPGHSALILMITLPHLKKKSQEHDDTQEANFSSFPPDPPQDNGTPTNTNKANTSKPEPERIRLTAQMVADDIEEIRFHTSSHSEYLDKFQGYLERMTDNVCILNETTKANLLNNNNCK</sequence>
<feature type="region of interest" description="Disordered" evidence="1">
    <location>
        <begin position="33"/>
        <end position="74"/>
    </location>
</feature>
<gene>
    <name evidence="2" type="ORF">LVIROSA_LOCUS12677</name>
</gene>
<proteinExistence type="predicted"/>
<accession>A0AAU9MGE7</accession>
<reference evidence="2 3" key="1">
    <citation type="submission" date="2022-01" db="EMBL/GenBank/DDBJ databases">
        <authorList>
            <person name="Xiong W."/>
            <person name="Schranz E."/>
        </authorList>
    </citation>
    <scope>NUCLEOTIDE SEQUENCE [LARGE SCALE GENOMIC DNA]</scope>
</reference>
<evidence type="ECO:0000256" key="1">
    <source>
        <dbReference type="SAM" id="MobiDB-lite"/>
    </source>
</evidence>
<protein>
    <submittedName>
        <fullName evidence="2">Uncharacterized protein</fullName>
    </submittedName>
</protein>
<comment type="caution">
    <text evidence="2">The sequence shown here is derived from an EMBL/GenBank/DDBJ whole genome shotgun (WGS) entry which is preliminary data.</text>
</comment>
<feature type="compositionally biased region" description="Polar residues" evidence="1">
    <location>
        <begin position="56"/>
        <end position="70"/>
    </location>
</feature>
<evidence type="ECO:0000313" key="2">
    <source>
        <dbReference type="EMBL" id="CAH1425542.1"/>
    </source>
</evidence>
<evidence type="ECO:0000313" key="3">
    <source>
        <dbReference type="Proteomes" id="UP001157418"/>
    </source>
</evidence>
<name>A0AAU9MGE7_9ASTR</name>
<keyword evidence="3" id="KW-1185">Reference proteome</keyword>
<dbReference type="EMBL" id="CAKMRJ010002223">
    <property type="protein sequence ID" value="CAH1425542.1"/>
    <property type="molecule type" value="Genomic_DNA"/>
</dbReference>